<evidence type="ECO:0000259" key="1">
    <source>
        <dbReference type="Pfam" id="PF07534"/>
    </source>
</evidence>
<dbReference type="InterPro" id="IPR006571">
    <property type="entry name" value="TLDc_dom"/>
</dbReference>
<evidence type="ECO:0000313" key="2">
    <source>
        <dbReference type="EMBL" id="CEM02447.1"/>
    </source>
</evidence>
<dbReference type="AlphaFoldDB" id="A0A0G4EVK3"/>
<dbReference type="VEuPathDB" id="CryptoDB:Vbra_13596"/>
<dbReference type="Proteomes" id="UP000041254">
    <property type="component" value="Unassembled WGS sequence"/>
</dbReference>
<name>A0A0G4EVK3_VITBC</name>
<feature type="domain" description="TLDc" evidence="1">
    <location>
        <begin position="318"/>
        <end position="504"/>
    </location>
</feature>
<reference evidence="2 3" key="1">
    <citation type="submission" date="2014-11" db="EMBL/GenBank/DDBJ databases">
        <authorList>
            <person name="Zhu J."/>
            <person name="Qi W."/>
            <person name="Song R."/>
        </authorList>
    </citation>
    <scope>NUCLEOTIDE SEQUENCE [LARGE SCALE GENOMIC DNA]</scope>
</reference>
<evidence type="ECO:0000313" key="3">
    <source>
        <dbReference type="Proteomes" id="UP000041254"/>
    </source>
</evidence>
<keyword evidence="3" id="KW-1185">Reference proteome</keyword>
<dbReference type="EMBL" id="CDMY01000326">
    <property type="protein sequence ID" value="CEM02447.1"/>
    <property type="molecule type" value="Genomic_DNA"/>
</dbReference>
<dbReference type="Pfam" id="PF07534">
    <property type="entry name" value="TLD"/>
    <property type="match status" value="1"/>
</dbReference>
<sequence length="509" mass="55722">MRGVDAAKRLVAELEKRTLIVNRLITASGGQLTVTEPLDGEIEINVGGTVLCVPRKPLLLPGVSDSFIAYLLLHHLDGLPKDTDGHPFLDADPIYMDWLCNEVANVGAADAQAETHEIKLTGDHSTDNASLFWHEIFFANKIDLNITRQDRQDADMGEASADASTPLGALNRSAVSVEKALDDIKTAVRQVMDEHQQLLKFHRVMGPFLKSADGQGDEIKGVRLMGKTVSTTEATLTFIGTDKRLYTTFDSTGPVTCISPAHFMKVVDFARRQRVASVGDIVKPPTAPNQRQLTTDCSMYGLTTESVSGPVLWADEMQWIIELTKKRNVTTTLLFKSSRDTFGYQSFLNKVTGKSGLLFALRHGDTHRFGCFIDGQLKPPNDLTQTSGKYDVPLFFYSLSGAFTKPTKIELPGQGQKVEVAGTQGAVRSNKGQPIGKVAIARGRLWLGFARPGPAADLSSCQQWISKDDIPNGYGGEINTKDETFLHLASRPDLTCDEMEVYHLQVNGA</sequence>
<accession>A0A0G4EVK3</accession>
<gene>
    <name evidence="2" type="ORF">Vbra_13596</name>
</gene>
<dbReference type="InParanoid" id="A0A0G4EVK3"/>
<dbReference type="PhylomeDB" id="A0A0G4EVK3"/>
<protein>
    <recommendedName>
        <fullName evidence="1">TLDc domain-containing protein</fullName>
    </recommendedName>
</protein>
<proteinExistence type="predicted"/>
<organism evidence="2 3">
    <name type="scientific">Vitrella brassicaformis (strain CCMP3155)</name>
    <dbReference type="NCBI Taxonomy" id="1169540"/>
    <lineage>
        <taxon>Eukaryota</taxon>
        <taxon>Sar</taxon>
        <taxon>Alveolata</taxon>
        <taxon>Colpodellida</taxon>
        <taxon>Vitrellaceae</taxon>
        <taxon>Vitrella</taxon>
    </lineage>
</organism>